<gene>
    <name evidence="1" type="ORF">PVK06_048208</name>
</gene>
<sequence length="164" mass="18028">MQGEKEDAPVTVDKDADPVTMAEAFGPWMEVAFKQGDFIRKLKENRPEGNYGHRAEGNKGKEIVGHNRFIGLKDKASGLVHLEVEQGKPGQGHGLDNKKVSGRSGRVLNKTIRGRGRRFKIARNSRVSLIDDMNSMAKLIGEQVETLTDMVSTNEKGDKASIGL</sequence>
<organism evidence="1 2">
    <name type="scientific">Gossypium arboreum</name>
    <name type="common">Tree cotton</name>
    <name type="synonym">Gossypium nanking</name>
    <dbReference type="NCBI Taxonomy" id="29729"/>
    <lineage>
        <taxon>Eukaryota</taxon>
        <taxon>Viridiplantae</taxon>
        <taxon>Streptophyta</taxon>
        <taxon>Embryophyta</taxon>
        <taxon>Tracheophyta</taxon>
        <taxon>Spermatophyta</taxon>
        <taxon>Magnoliopsida</taxon>
        <taxon>eudicotyledons</taxon>
        <taxon>Gunneridae</taxon>
        <taxon>Pentapetalae</taxon>
        <taxon>rosids</taxon>
        <taxon>malvids</taxon>
        <taxon>Malvales</taxon>
        <taxon>Malvaceae</taxon>
        <taxon>Malvoideae</taxon>
        <taxon>Gossypium</taxon>
    </lineage>
</organism>
<protein>
    <submittedName>
        <fullName evidence="1">Uncharacterized protein</fullName>
    </submittedName>
</protein>
<dbReference type="Proteomes" id="UP001358586">
    <property type="component" value="Chromosome 13"/>
</dbReference>
<keyword evidence="2" id="KW-1185">Reference proteome</keyword>
<proteinExistence type="predicted"/>
<comment type="caution">
    <text evidence="1">The sequence shown here is derived from an EMBL/GenBank/DDBJ whole genome shotgun (WGS) entry which is preliminary data.</text>
</comment>
<reference evidence="1 2" key="1">
    <citation type="submission" date="2023-03" db="EMBL/GenBank/DDBJ databases">
        <title>WGS of Gossypium arboreum.</title>
        <authorList>
            <person name="Yu D."/>
        </authorList>
    </citation>
    <scope>NUCLEOTIDE SEQUENCE [LARGE SCALE GENOMIC DNA]</scope>
    <source>
        <tissue evidence="1">Leaf</tissue>
    </source>
</reference>
<evidence type="ECO:0000313" key="2">
    <source>
        <dbReference type="Proteomes" id="UP001358586"/>
    </source>
</evidence>
<name>A0ABR0MFT0_GOSAR</name>
<accession>A0ABR0MFT0</accession>
<dbReference type="EMBL" id="JARKNE010000013">
    <property type="protein sequence ID" value="KAK5771952.1"/>
    <property type="molecule type" value="Genomic_DNA"/>
</dbReference>
<evidence type="ECO:0000313" key="1">
    <source>
        <dbReference type="EMBL" id="KAK5771952.1"/>
    </source>
</evidence>